<keyword evidence="5 6" id="KW-0111">Calcium/phospholipid-binding</keyword>
<evidence type="ECO:0000256" key="1">
    <source>
        <dbReference type="ARBA" id="ARBA00007831"/>
    </source>
</evidence>
<keyword evidence="4 6" id="KW-0041">Annexin</keyword>
<sequence length="425" mass="47984">MCQKETQKHFLICLLFPHTPKSHSEEENSYRLFLACQGMMGRSDRWRCSEVKTTFPGVTMEMFSAPVLCRQTQPIVSKSLSLSIRIPTVNLKELFQKVTFSAASEAMAVFYGRGTITAAENFNAERAAAKLRKAMKGIGTDERAIIDVLVTHSNSQRQEIKRKYKSLYGRDLVEDIQSELGGHFEDLCVALLIPQIVFLADCLNDAVQGLGTDENCIIEILCTHQNREIEEIKACYHQKYNKDLEEILMNDSSGRFRHLLRSLVSAERDETVEIDFERAERDAQRLFDAGVGKLGADGEIFTKILCSRSMSQLQATFDAYERIGGHSLAAAIRSEFSGDVKDTLLAIVYCIKDRNKFFAKQLKDCLKGIGTDDSALVRILVSRSEIDLEDIKEAYLQMFQKDLGEDVAEDTSGDYRKALLRILQP</sequence>
<dbReference type="Gene3D" id="1.10.220.10">
    <property type="entry name" value="Annexin"/>
    <property type="match status" value="4"/>
</dbReference>
<dbReference type="Proteomes" id="UP000887116">
    <property type="component" value="Unassembled WGS sequence"/>
</dbReference>
<evidence type="ECO:0000256" key="4">
    <source>
        <dbReference type="ARBA" id="ARBA00023216"/>
    </source>
</evidence>
<dbReference type="SUPFAM" id="SSF47874">
    <property type="entry name" value="Annexin"/>
    <property type="match status" value="1"/>
</dbReference>
<reference evidence="7" key="1">
    <citation type="submission" date="2020-07" db="EMBL/GenBank/DDBJ databases">
        <title>Multicomponent nature underlies the extraordinary mechanical properties of spider dragline silk.</title>
        <authorList>
            <person name="Kono N."/>
            <person name="Nakamura H."/>
            <person name="Mori M."/>
            <person name="Yoshida Y."/>
            <person name="Ohtoshi R."/>
            <person name="Malay A.D."/>
            <person name="Moran D.A.P."/>
            <person name="Tomita M."/>
            <person name="Numata K."/>
            <person name="Arakawa K."/>
        </authorList>
    </citation>
    <scope>NUCLEOTIDE SEQUENCE</scope>
</reference>
<dbReference type="GO" id="GO:0005509">
    <property type="term" value="F:calcium ion binding"/>
    <property type="evidence" value="ECO:0007669"/>
    <property type="project" value="InterPro"/>
</dbReference>
<comment type="domain">
    <text evidence="6">A pair of annexin repeats may form one binding site for calcium and phospholipid.</text>
</comment>
<evidence type="ECO:0000256" key="5">
    <source>
        <dbReference type="ARBA" id="ARBA00023302"/>
    </source>
</evidence>
<dbReference type="PROSITE" id="PS00223">
    <property type="entry name" value="ANNEXIN_1"/>
    <property type="match status" value="1"/>
</dbReference>
<dbReference type="PRINTS" id="PR00196">
    <property type="entry name" value="ANNEXIN"/>
</dbReference>
<dbReference type="InterPro" id="IPR018252">
    <property type="entry name" value="Annexin_repeat_CS"/>
</dbReference>
<evidence type="ECO:0000256" key="6">
    <source>
        <dbReference type="RuleBase" id="RU003540"/>
    </source>
</evidence>
<protein>
    <recommendedName>
        <fullName evidence="6">Annexin</fullName>
    </recommendedName>
</protein>
<evidence type="ECO:0000256" key="3">
    <source>
        <dbReference type="ARBA" id="ARBA00022837"/>
    </source>
</evidence>
<dbReference type="GO" id="GO:0005737">
    <property type="term" value="C:cytoplasm"/>
    <property type="evidence" value="ECO:0007669"/>
    <property type="project" value="TreeGrafter"/>
</dbReference>
<accession>A0A8X6HAK9</accession>
<proteinExistence type="inferred from homology"/>
<gene>
    <name evidence="7" type="primary">ANXA7</name>
    <name evidence="7" type="ORF">TNCT_712742</name>
</gene>
<dbReference type="FunFam" id="1.10.220.10:FF:000001">
    <property type="entry name" value="Annexin"/>
    <property type="match status" value="1"/>
</dbReference>
<dbReference type="GO" id="GO:0001786">
    <property type="term" value="F:phosphatidylserine binding"/>
    <property type="evidence" value="ECO:0007669"/>
    <property type="project" value="TreeGrafter"/>
</dbReference>
<dbReference type="FunFam" id="1.10.220.10:FF:000004">
    <property type="entry name" value="Annexin"/>
    <property type="match status" value="1"/>
</dbReference>
<dbReference type="FunFam" id="1.10.220.10:FF:000002">
    <property type="entry name" value="Annexin"/>
    <property type="match status" value="1"/>
</dbReference>
<keyword evidence="2 6" id="KW-0677">Repeat</keyword>
<dbReference type="FunFam" id="1.10.220.10:FF:000003">
    <property type="entry name" value="Annexin"/>
    <property type="match status" value="1"/>
</dbReference>
<dbReference type="GO" id="GO:0005886">
    <property type="term" value="C:plasma membrane"/>
    <property type="evidence" value="ECO:0007669"/>
    <property type="project" value="TreeGrafter"/>
</dbReference>
<keyword evidence="3 6" id="KW-0106">Calcium</keyword>
<dbReference type="OrthoDB" id="37886at2759"/>
<organism evidence="7 8">
    <name type="scientific">Trichonephila clavata</name>
    <name type="common">Joro spider</name>
    <name type="synonym">Nephila clavata</name>
    <dbReference type="NCBI Taxonomy" id="2740835"/>
    <lineage>
        <taxon>Eukaryota</taxon>
        <taxon>Metazoa</taxon>
        <taxon>Ecdysozoa</taxon>
        <taxon>Arthropoda</taxon>
        <taxon>Chelicerata</taxon>
        <taxon>Arachnida</taxon>
        <taxon>Araneae</taxon>
        <taxon>Araneomorphae</taxon>
        <taxon>Entelegynae</taxon>
        <taxon>Araneoidea</taxon>
        <taxon>Nephilidae</taxon>
        <taxon>Trichonephila</taxon>
    </lineage>
</organism>
<dbReference type="PANTHER" id="PTHR10502:SF102">
    <property type="entry name" value="ANNEXIN B11"/>
    <property type="match status" value="1"/>
</dbReference>
<evidence type="ECO:0000313" key="8">
    <source>
        <dbReference type="Proteomes" id="UP000887116"/>
    </source>
</evidence>
<dbReference type="PROSITE" id="PS51897">
    <property type="entry name" value="ANNEXIN_2"/>
    <property type="match status" value="4"/>
</dbReference>
<dbReference type="InterPro" id="IPR001464">
    <property type="entry name" value="Annexin"/>
</dbReference>
<dbReference type="GO" id="GO:0005544">
    <property type="term" value="F:calcium-dependent phospholipid binding"/>
    <property type="evidence" value="ECO:0007669"/>
    <property type="project" value="UniProtKB-KW"/>
</dbReference>
<keyword evidence="8" id="KW-1185">Reference proteome</keyword>
<name>A0A8X6HAK9_TRICU</name>
<dbReference type="AlphaFoldDB" id="A0A8X6HAK9"/>
<evidence type="ECO:0000313" key="7">
    <source>
        <dbReference type="EMBL" id="GFR20311.1"/>
    </source>
</evidence>
<dbReference type="SMART" id="SM00335">
    <property type="entry name" value="ANX"/>
    <property type="match status" value="4"/>
</dbReference>
<dbReference type="PANTHER" id="PTHR10502">
    <property type="entry name" value="ANNEXIN"/>
    <property type="match status" value="1"/>
</dbReference>
<evidence type="ECO:0000256" key="2">
    <source>
        <dbReference type="ARBA" id="ARBA00022737"/>
    </source>
</evidence>
<dbReference type="InterPro" id="IPR037104">
    <property type="entry name" value="Annexin_sf"/>
</dbReference>
<dbReference type="EMBL" id="BMAO01037807">
    <property type="protein sequence ID" value="GFR20311.1"/>
    <property type="molecule type" value="Genomic_DNA"/>
</dbReference>
<dbReference type="Pfam" id="PF00191">
    <property type="entry name" value="Annexin"/>
    <property type="match status" value="4"/>
</dbReference>
<comment type="similarity">
    <text evidence="1 6">Belongs to the annexin family.</text>
</comment>
<dbReference type="GO" id="GO:0005634">
    <property type="term" value="C:nucleus"/>
    <property type="evidence" value="ECO:0007669"/>
    <property type="project" value="TreeGrafter"/>
</dbReference>
<dbReference type="GO" id="GO:0012506">
    <property type="term" value="C:vesicle membrane"/>
    <property type="evidence" value="ECO:0007669"/>
    <property type="project" value="TreeGrafter"/>
</dbReference>
<comment type="caution">
    <text evidence="7">The sequence shown here is derived from an EMBL/GenBank/DDBJ whole genome shotgun (WGS) entry which is preliminary data.</text>
</comment>
<dbReference type="InterPro" id="IPR018502">
    <property type="entry name" value="Annexin_repeat"/>
</dbReference>